<evidence type="ECO:0000313" key="2">
    <source>
        <dbReference type="Proteomes" id="UP000317199"/>
    </source>
</evidence>
<accession>A0A514BSQ2</accession>
<dbReference type="EMBL" id="CP041242">
    <property type="protein sequence ID" value="QDH70345.1"/>
    <property type="molecule type" value="Genomic_DNA"/>
</dbReference>
<organism evidence="1 2">
    <name type="scientific">Marilutibacter alkalisoli</name>
    <dbReference type="NCBI Taxonomy" id="2591633"/>
    <lineage>
        <taxon>Bacteria</taxon>
        <taxon>Pseudomonadati</taxon>
        <taxon>Pseudomonadota</taxon>
        <taxon>Gammaproteobacteria</taxon>
        <taxon>Lysobacterales</taxon>
        <taxon>Lysobacteraceae</taxon>
        <taxon>Marilutibacter</taxon>
    </lineage>
</organism>
<dbReference type="Proteomes" id="UP000317199">
    <property type="component" value="Chromosome"/>
</dbReference>
<keyword evidence="2" id="KW-1185">Reference proteome</keyword>
<dbReference type="KEGG" id="lyj:FKV23_09765"/>
<reference evidence="1 2" key="1">
    <citation type="submission" date="2019-06" db="EMBL/GenBank/DDBJ databases">
        <title>Lysobacter alkalisoli sp. nov. isolated from saline-alkali soil.</title>
        <authorList>
            <person name="Sun J.-Q."/>
            <person name="Xu L."/>
        </authorList>
    </citation>
    <scope>NUCLEOTIDE SEQUENCE [LARGE SCALE GENOMIC DNA]</scope>
    <source>
        <strain evidence="1 2">SJ-36</strain>
    </source>
</reference>
<evidence type="ECO:0000313" key="1">
    <source>
        <dbReference type="EMBL" id="QDH70345.1"/>
    </source>
</evidence>
<protein>
    <submittedName>
        <fullName evidence="1">Uncharacterized protein</fullName>
    </submittedName>
</protein>
<dbReference type="RefSeq" id="WP_141623680.1">
    <property type="nucleotide sequence ID" value="NZ_CP041242.1"/>
</dbReference>
<gene>
    <name evidence="1" type="ORF">FKV23_09765</name>
</gene>
<proteinExistence type="predicted"/>
<dbReference type="OrthoDB" id="9148974at2"/>
<dbReference type="AlphaFoldDB" id="A0A514BSQ2"/>
<name>A0A514BSQ2_9GAMM</name>
<sequence>MHKIPAYIDLAALQRSPVAFLWDDWDPYASLGKFDPDTEERLSAMSDRAIIAFTIGCAEWVAARLWRNRPEPTPFRFMEACWAYNMTDNLFWLPPESDEREWQGKELAPIDLALMTILNAIYGTEDATSADEGALAEQIALRVLPGPSGFPEWRREALQRLAQLCPRLPTDSLGPPVPKEALDPAMPLHALDAQKSVADFLEGLDTDRNPYLRRI</sequence>